<sequence>MDHQNHYAVMQGGGNIRPIASPAPKSKRQHMPWGGSIVKKNQDPSEKKKGQFRENWDDNFHHNKNVFNEFWKQNINREQKFNYEQILNCRPQDGLDK</sequence>
<evidence type="ECO:0000313" key="3">
    <source>
        <dbReference type="Proteomes" id="UP000785679"/>
    </source>
</evidence>
<dbReference type="AlphaFoldDB" id="A0A8J8P266"/>
<dbReference type="Proteomes" id="UP000785679">
    <property type="component" value="Unassembled WGS sequence"/>
</dbReference>
<comment type="caution">
    <text evidence="2">The sequence shown here is derived from an EMBL/GenBank/DDBJ whole genome shotgun (WGS) entry which is preliminary data.</text>
</comment>
<feature type="region of interest" description="Disordered" evidence="1">
    <location>
        <begin position="1"/>
        <end position="52"/>
    </location>
</feature>
<reference evidence="2" key="1">
    <citation type="submission" date="2019-06" db="EMBL/GenBank/DDBJ databases">
        <authorList>
            <person name="Zheng W."/>
        </authorList>
    </citation>
    <scope>NUCLEOTIDE SEQUENCE</scope>
    <source>
        <strain evidence="2">QDHG01</strain>
    </source>
</reference>
<name>A0A8J8P266_HALGN</name>
<feature type="compositionally biased region" description="Basic and acidic residues" evidence="1">
    <location>
        <begin position="40"/>
        <end position="52"/>
    </location>
</feature>
<accession>A0A8J8P266</accession>
<keyword evidence="3" id="KW-1185">Reference proteome</keyword>
<evidence type="ECO:0000313" key="2">
    <source>
        <dbReference type="EMBL" id="TNV85737.1"/>
    </source>
</evidence>
<organism evidence="2 3">
    <name type="scientific">Halteria grandinella</name>
    <dbReference type="NCBI Taxonomy" id="5974"/>
    <lineage>
        <taxon>Eukaryota</taxon>
        <taxon>Sar</taxon>
        <taxon>Alveolata</taxon>
        <taxon>Ciliophora</taxon>
        <taxon>Intramacronucleata</taxon>
        <taxon>Spirotrichea</taxon>
        <taxon>Stichotrichia</taxon>
        <taxon>Sporadotrichida</taxon>
        <taxon>Halteriidae</taxon>
        <taxon>Halteria</taxon>
    </lineage>
</organism>
<evidence type="ECO:0000256" key="1">
    <source>
        <dbReference type="SAM" id="MobiDB-lite"/>
    </source>
</evidence>
<dbReference type="EMBL" id="RRYP01001587">
    <property type="protein sequence ID" value="TNV85737.1"/>
    <property type="molecule type" value="Genomic_DNA"/>
</dbReference>
<gene>
    <name evidence="2" type="ORF">FGO68_gene4004</name>
</gene>
<proteinExistence type="predicted"/>
<protein>
    <submittedName>
        <fullName evidence="2">Uncharacterized protein</fullName>
    </submittedName>
</protein>